<gene>
    <name evidence="1" type="ORF">MPRM_01180</name>
</gene>
<evidence type="ECO:0000313" key="2">
    <source>
        <dbReference type="Proteomes" id="UP000467105"/>
    </source>
</evidence>
<proteinExistence type="predicted"/>
<dbReference type="EMBL" id="AP022614">
    <property type="protein sequence ID" value="BBZ42837.1"/>
    <property type="molecule type" value="Genomic_DNA"/>
</dbReference>
<accession>A0A7I7YND9</accession>
<dbReference type="Proteomes" id="UP000467105">
    <property type="component" value="Chromosome"/>
</dbReference>
<protein>
    <submittedName>
        <fullName evidence="1">Uncharacterized protein</fullName>
    </submittedName>
</protein>
<sequence length="73" mass="7438">MNKAGAAATAGLADRREWDAAAAAEVVSMRPTLAIAAATGPSSAVTAGIGQARRVCLPGKLAARPGHRRHSYR</sequence>
<reference evidence="1 2" key="1">
    <citation type="journal article" date="2019" name="Emerg. Microbes Infect.">
        <title>Comprehensive subspecies identification of 175 nontuberculous mycobacteria species based on 7547 genomic profiles.</title>
        <authorList>
            <person name="Matsumoto Y."/>
            <person name="Kinjo T."/>
            <person name="Motooka D."/>
            <person name="Nabeya D."/>
            <person name="Jung N."/>
            <person name="Uechi K."/>
            <person name="Horii T."/>
            <person name="Iida T."/>
            <person name="Fujita J."/>
            <person name="Nakamura S."/>
        </authorList>
    </citation>
    <scope>NUCLEOTIDE SEQUENCE [LARGE SCALE GENOMIC DNA]</scope>
    <source>
        <strain evidence="1 2">JCM 14742</strain>
    </source>
</reference>
<dbReference type="AlphaFoldDB" id="A0A7I7YND9"/>
<keyword evidence="2" id="KW-1185">Reference proteome</keyword>
<name>A0A7I7YND9_9MYCO</name>
<evidence type="ECO:0000313" key="1">
    <source>
        <dbReference type="EMBL" id="BBZ42837.1"/>
    </source>
</evidence>
<organism evidence="1 2">
    <name type="scientific">Mycobacterium parmense</name>
    <dbReference type="NCBI Taxonomy" id="185642"/>
    <lineage>
        <taxon>Bacteria</taxon>
        <taxon>Bacillati</taxon>
        <taxon>Actinomycetota</taxon>
        <taxon>Actinomycetes</taxon>
        <taxon>Mycobacteriales</taxon>
        <taxon>Mycobacteriaceae</taxon>
        <taxon>Mycobacterium</taxon>
        <taxon>Mycobacterium simiae complex</taxon>
    </lineage>
</organism>